<dbReference type="InterPro" id="IPR011006">
    <property type="entry name" value="CheY-like_superfamily"/>
</dbReference>
<evidence type="ECO:0000313" key="8">
    <source>
        <dbReference type="Proteomes" id="UP000018877"/>
    </source>
</evidence>
<dbReference type="CDD" id="cd17536">
    <property type="entry name" value="REC_YesN-like"/>
    <property type="match status" value="1"/>
</dbReference>
<feature type="domain" description="HTH araC/xylS-type" evidence="5">
    <location>
        <begin position="409"/>
        <end position="507"/>
    </location>
</feature>
<dbReference type="GO" id="GO:0000160">
    <property type="term" value="P:phosphorelay signal transduction system"/>
    <property type="evidence" value="ECO:0007669"/>
    <property type="project" value="InterPro"/>
</dbReference>
<dbReference type="RefSeq" id="WP_024026979.1">
    <property type="nucleotide sequence ID" value="NZ_ALAN01000026.1"/>
</dbReference>
<gene>
    <name evidence="7" type="ORF">BAVI_03814</name>
</gene>
<protein>
    <submittedName>
        <fullName evidence="7">AraC family transcriptional regulator</fullName>
    </submittedName>
</protein>
<name>A0AB94IT18_9BACI</name>
<dbReference type="Pfam" id="PF12833">
    <property type="entry name" value="HTH_18"/>
    <property type="match status" value="1"/>
</dbReference>
<dbReference type="GO" id="GO:0003700">
    <property type="term" value="F:DNA-binding transcription factor activity"/>
    <property type="evidence" value="ECO:0007669"/>
    <property type="project" value="InterPro"/>
</dbReference>
<keyword evidence="1" id="KW-0805">Transcription regulation</keyword>
<evidence type="ECO:0000256" key="1">
    <source>
        <dbReference type="ARBA" id="ARBA00023015"/>
    </source>
</evidence>
<evidence type="ECO:0000256" key="3">
    <source>
        <dbReference type="ARBA" id="ARBA00023163"/>
    </source>
</evidence>
<dbReference type="PRINTS" id="PR00032">
    <property type="entry name" value="HTHARAC"/>
</dbReference>
<feature type="modified residue" description="4-aspartylphosphate" evidence="4">
    <location>
        <position position="54"/>
    </location>
</feature>
<dbReference type="Pfam" id="PF17853">
    <property type="entry name" value="GGDEF_2"/>
    <property type="match status" value="1"/>
</dbReference>
<dbReference type="PROSITE" id="PS00041">
    <property type="entry name" value="HTH_ARAC_FAMILY_1"/>
    <property type="match status" value="1"/>
</dbReference>
<feature type="domain" description="Response regulatory" evidence="6">
    <location>
        <begin position="3"/>
        <end position="119"/>
    </location>
</feature>
<evidence type="ECO:0000259" key="5">
    <source>
        <dbReference type="PROSITE" id="PS01124"/>
    </source>
</evidence>
<dbReference type="EMBL" id="ALAN01000026">
    <property type="protein sequence ID" value="ETI70182.1"/>
    <property type="molecule type" value="Genomic_DNA"/>
</dbReference>
<evidence type="ECO:0000256" key="4">
    <source>
        <dbReference type="PROSITE-ProRule" id="PRU00169"/>
    </source>
</evidence>
<dbReference type="PANTHER" id="PTHR43280:SF28">
    <property type="entry name" value="HTH-TYPE TRANSCRIPTIONAL ACTIVATOR RHAS"/>
    <property type="match status" value="1"/>
</dbReference>
<keyword evidence="4" id="KW-0597">Phosphoprotein</keyword>
<organism evidence="7 8">
    <name type="scientific">Neobacillus vireti LMG 21834</name>
    <dbReference type="NCBI Taxonomy" id="1131730"/>
    <lineage>
        <taxon>Bacteria</taxon>
        <taxon>Bacillati</taxon>
        <taxon>Bacillota</taxon>
        <taxon>Bacilli</taxon>
        <taxon>Bacillales</taxon>
        <taxon>Bacillaceae</taxon>
        <taxon>Neobacillus</taxon>
    </lineage>
</organism>
<keyword evidence="3" id="KW-0804">Transcription</keyword>
<evidence type="ECO:0000313" key="7">
    <source>
        <dbReference type="EMBL" id="ETI70182.1"/>
    </source>
</evidence>
<accession>A0AB94IT18</accession>
<comment type="caution">
    <text evidence="7">The sequence shown here is derived from an EMBL/GenBank/DDBJ whole genome shotgun (WGS) entry which is preliminary data.</text>
</comment>
<evidence type="ECO:0000256" key="2">
    <source>
        <dbReference type="ARBA" id="ARBA00023125"/>
    </source>
</evidence>
<dbReference type="Proteomes" id="UP000018877">
    <property type="component" value="Unassembled WGS sequence"/>
</dbReference>
<dbReference type="InterPro" id="IPR018060">
    <property type="entry name" value="HTH_AraC"/>
</dbReference>
<reference evidence="7 8" key="1">
    <citation type="journal article" date="2014" name="Environ. Microbiol.">
        <title>The nitrate-ammonifying and nosZ-carrying bacterium Bacillus vireti is a potent source and sink for nitric and nitrous oxide under high nitrate conditions.</title>
        <authorList>
            <person name="Mania D."/>
            <person name="Heylen K."/>
            <person name="van Spanning R.J."/>
            <person name="Frostegard A."/>
        </authorList>
    </citation>
    <scope>NUCLEOTIDE SEQUENCE [LARGE SCALE GENOMIC DNA]</scope>
    <source>
        <strain evidence="7 8">LMG 21834</strain>
    </source>
</reference>
<dbReference type="Gene3D" id="3.40.50.2300">
    <property type="match status" value="1"/>
</dbReference>
<dbReference type="InterPro" id="IPR001789">
    <property type="entry name" value="Sig_transdc_resp-reg_receiver"/>
</dbReference>
<dbReference type="GO" id="GO:0043565">
    <property type="term" value="F:sequence-specific DNA binding"/>
    <property type="evidence" value="ECO:0007669"/>
    <property type="project" value="InterPro"/>
</dbReference>
<dbReference type="Gene3D" id="1.10.10.60">
    <property type="entry name" value="Homeodomain-like"/>
    <property type="match status" value="2"/>
</dbReference>
<dbReference type="InterPro" id="IPR018062">
    <property type="entry name" value="HTH_AraC-typ_CS"/>
</dbReference>
<keyword evidence="8" id="KW-1185">Reference proteome</keyword>
<dbReference type="SMART" id="SM00448">
    <property type="entry name" value="REC"/>
    <property type="match status" value="1"/>
</dbReference>
<keyword evidence="2" id="KW-0238">DNA-binding</keyword>
<dbReference type="PROSITE" id="PS01124">
    <property type="entry name" value="HTH_ARAC_FAMILY_2"/>
    <property type="match status" value="1"/>
</dbReference>
<dbReference type="InterPro" id="IPR009057">
    <property type="entry name" value="Homeodomain-like_sf"/>
</dbReference>
<dbReference type="AlphaFoldDB" id="A0AB94IT18"/>
<dbReference type="SMART" id="SM00342">
    <property type="entry name" value="HTH_ARAC"/>
    <property type="match status" value="1"/>
</dbReference>
<dbReference type="SUPFAM" id="SSF52172">
    <property type="entry name" value="CheY-like"/>
    <property type="match status" value="1"/>
</dbReference>
<sequence>MLKLLIVDDEQIEREGVQAILEKAYPELAIEQAKNGDIAVQMAAEFTPDVILMDIKMPGMNGLEAVERIAAEYPHIKFIMVTAYDTFNYMRQAIKLGVKDYLLKPSKASDIKATIGKVLKQVEEERQSHLKSRLEKEALQKTLTLVETDVVTQLLFDHVHEVHVSMLVEMLDNPSTNEMFVMIVLLPAGSENLYSAIKEKVRKTRSGWVGALYGNQLPIIVFRQPEKSFRSEAATLAREILSVAKNGLLTGWFVGIGNTCGSLDQIRQSYQESLIATIDTSLPLKFRFYSEVPVLSDLNNGLQVLHHKKEFLDQIRLGQWEPIRKDVLKIIQCYESEGANLLLTQQRVLEVLWMITRVMSEMGVESVTPLFSYQTIDYRQLRTETTQMLDRMMKSYVNHFDRLGADTIHQIKQYIFEHSNEDISLDALGRKVGLSPMYISKIFKEKLGVNYIDLLTECRIEKAKKLLADPEKSIKEITFEVGYHDPNYFSKVFKKMCAVSPKEYRSTLLGKKIKASRLD</sequence>
<dbReference type="InterPro" id="IPR020449">
    <property type="entry name" value="Tscrpt_reg_AraC-type_HTH"/>
</dbReference>
<dbReference type="PANTHER" id="PTHR43280">
    <property type="entry name" value="ARAC-FAMILY TRANSCRIPTIONAL REGULATOR"/>
    <property type="match status" value="1"/>
</dbReference>
<proteinExistence type="predicted"/>
<dbReference type="InterPro" id="IPR041522">
    <property type="entry name" value="CdaR_GGDEF"/>
</dbReference>
<evidence type="ECO:0000259" key="6">
    <source>
        <dbReference type="PROSITE" id="PS50110"/>
    </source>
</evidence>
<dbReference type="Pfam" id="PF00072">
    <property type="entry name" value="Response_reg"/>
    <property type="match status" value="1"/>
</dbReference>
<dbReference type="SUPFAM" id="SSF46689">
    <property type="entry name" value="Homeodomain-like"/>
    <property type="match status" value="2"/>
</dbReference>
<dbReference type="PROSITE" id="PS50110">
    <property type="entry name" value="RESPONSE_REGULATORY"/>
    <property type="match status" value="1"/>
</dbReference>